<dbReference type="OrthoDB" id="9846972at2"/>
<accession>A0A4U1CT81</accession>
<dbReference type="RefSeq" id="WP_136834356.1">
    <property type="nucleotide sequence ID" value="NZ_SWBQ01000001.1"/>
</dbReference>
<evidence type="ECO:0000313" key="2">
    <source>
        <dbReference type="Proteomes" id="UP000307244"/>
    </source>
</evidence>
<name>A0A4U1CT81_9SPHI</name>
<proteinExistence type="predicted"/>
<protein>
    <submittedName>
        <fullName evidence="1">Uncharacterized protein</fullName>
    </submittedName>
</protein>
<dbReference type="EMBL" id="SWBQ01000001">
    <property type="protein sequence ID" value="TKC08938.1"/>
    <property type="molecule type" value="Genomic_DNA"/>
</dbReference>
<dbReference type="Proteomes" id="UP000307244">
    <property type="component" value="Unassembled WGS sequence"/>
</dbReference>
<organism evidence="1 2">
    <name type="scientific">Pedobacter frigoris</name>
    <dbReference type="NCBI Taxonomy" id="2571272"/>
    <lineage>
        <taxon>Bacteria</taxon>
        <taxon>Pseudomonadati</taxon>
        <taxon>Bacteroidota</taxon>
        <taxon>Sphingobacteriia</taxon>
        <taxon>Sphingobacteriales</taxon>
        <taxon>Sphingobacteriaceae</taxon>
        <taxon>Pedobacter</taxon>
    </lineage>
</organism>
<evidence type="ECO:0000313" key="1">
    <source>
        <dbReference type="EMBL" id="TKC08938.1"/>
    </source>
</evidence>
<sequence>MKNLICLFLMVLFASCKKDNASINVDIMQHYIAGKFTQLQSPQEPFALIPMSANKAIFVSVNGKLEVDYTFENNKFTTSINGNSLSCDINNGIIENIAVISNALSIPAAVLNKKEDAGLELAGKRFEAPLNRLDNGAVLFDNYYFRFNADAAQFNYSGNPT</sequence>
<dbReference type="PROSITE" id="PS51257">
    <property type="entry name" value="PROKAR_LIPOPROTEIN"/>
    <property type="match status" value="1"/>
</dbReference>
<comment type="caution">
    <text evidence="1">The sequence shown here is derived from an EMBL/GenBank/DDBJ whole genome shotgun (WGS) entry which is preliminary data.</text>
</comment>
<reference evidence="1 2" key="1">
    <citation type="submission" date="2019-04" db="EMBL/GenBank/DDBJ databases">
        <title>Pedobacter sp. RP-3-15 sp. nov., isolated from Arctic soil.</title>
        <authorList>
            <person name="Dahal R.H."/>
            <person name="Kim D.-U."/>
        </authorList>
    </citation>
    <scope>NUCLEOTIDE SEQUENCE [LARGE SCALE GENOMIC DNA]</scope>
    <source>
        <strain evidence="1 2">RP-3-15</strain>
    </source>
</reference>
<gene>
    <name evidence="1" type="ORF">FA047_02245</name>
</gene>
<dbReference type="AlphaFoldDB" id="A0A4U1CT81"/>
<keyword evidence="2" id="KW-1185">Reference proteome</keyword>